<sequence>MAYCGNIPSITKGCKLSSLFQYTFSAPFQHSSTTVPIKEYNFFLIRRNPGLKIRVCLQLEVKQTLGNKLLKLGHEQLSCLNTSVNSKVGMTLGSQTILSSLLHTFPVSKLT</sequence>
<reference evidence="1" key="1">
    <citation type="submission" date="2017-07" db="EMBL/GenBank/DDBJ databases">
        <authorList>
            <person name="Mikheyev A."/>
            <person name="Grau M."/>
        </authorList>
    </citation>
    <scope>NUCLEOTIDE SEQUENCE</scope>
    <source>
        <tissue evidence="1">Venom_gland</tissue>
    </source>
</reference>
<reference evidence="1" key="2">
    <citation type="submission" date="2017-12" db="EMBL/GenBank/DDBJ databases">
        <title>Coralsnake Venomics: Analyses of Venom Gland Transcriptomes and Proteomes of Six Brazilian Taxa.</title>
        <authorList>
            <person name="Aird S.D."/>
            <person name="Jorge da Silva N."/>
            <person name="Qiu L."/>
            <person name="Villar-Briones A."/>
            <person name="Aparecida-Saddi V."/>
            <person name="Campos-Telles M.P."/>
            <person name="Grau M."/>
            <person name="Mikheyev A.S."/>
        </authorList>
    </citation>
    <scope>NUCLEOTIDE SEQUENCE</scope>
    <source>
        <tissue evidence="1">Venom_gland</tissue>
    </source>
</reference>
<organism evidence="1">
    <name type="scientific">Micrurus carvalhoi</name>
    <dbReference type="NCBI Taxonomy" id="3147026"/>
    <lineage>
        <taxon>Eukaryota</taxon>
        <taxon>Metazoa</taxon>
        <taxon>Chordata</taxon>
        <taxon>Craniata</taxon>
        <taxon>Vertebrata</taxon>
        <taxon>Euteleostomi</taxon>
        <taxon>Lepidosauria</taxon>
        <taxon>Squamata</taxon>
        <taxon>Bifurcata</taxon>
        <taxon>Unidentata</taxon>
        <taxon>Episquamata</taxon>
        <taxon>Toxicofera</taxon>
        <taxon>Serpentes</taxon>
        <taxon>Colubroidea</taxon>
        <taxon>Elapidae</taxon>
        <taxon>Elapinae</taxon>
        <taxon>Micrurus</taxon>
    </lineage>
</organism>
<protein>
    <submittedName>
        <fullName evidence="1">Uncharacterized protein</fullName>
    </submittedName>
</protein>
<evidence type="ECO:0000313" key="1">
    <source>
        <dbReference type="EMBL" id="LAA34376.1"/>
    </source>
</evidence>
<name>A0A2H6NK55_9SAUR</name>
<proteinExistence type="predicted"/>
<dbReference type="EMBL" id="IACI01114358">
    <property type="protein sequence ID" value="LAA34372.1"/>
    <property type="molecule type" value="Transcribed_RNA"/>
</dbReference>
<dbReference type="AlphaFoldDB" id="A0A2H6NK55"/>
<accession>A0A2H6NK55</accession>
<dbReference type="EMBL" id="IACI01114359">
    <property type="protein sequence ID" value="LAA34376.1"/>
    <property type="molecule type" value="Transcribed_RNA"/>
</dbReference>